<dbReference type="Proteomes" id="UP000612680">
    <property type="component" value="Chromosome"/>
</dbReference>
<protein>
    <recommendedName>
        <fullName evidence="4">DUF4377 domain-containing protein</fullName>
    </recommendedName>
</protein>
<proteinExistence type="predicted"/>
<gene>
    <name evidence="2" type="ORF">HWI92_02095</name>
</gene>
<organism evidence="2 3">
    <name type="scientific">Dyadobacter sandarakinus</name>
    <dbReference type="NCBI Taxonomy" id="2747268"/>
    <lineage>
        <taxon>Bacteria</taxon>
        <taxon>Pseudomonadati</taxon>
        <taxon>Bacteroidota</taxon>
        <taxon>Cytophagia</taxon>
        <taxon>Cytophagales</taxon>
        <taxon>Spirosomataceae</taxon>
        <taxon>Dyadobacter</taxon>
    </lineage>
</organism>
<feature type="transmembrane region" description="Helical" evidence="1">
    <location>
        <begin position="12"/>
        <end position="31"/>
    </location>
</feature>
<dbReference type="EMBL" id="CP056775">
    <property type="protein sequence ID" value="QRQ99794.1"/>
    <property type="molecule type" value="Genomic_DNA"/>
</dbReference>
<sequence>MLQLKMPEQKNCLSFPAILLWAGLFMVLITSCKSDAPYTYSCQDGAVAFELLNDELNPRAYLYDPGQQKQSYRIIQDNDELYKLVHIAYLRKKVDFKSKSLIVISINLETVASVTQLDIEADCQKKKLIIDANLKYASTPETITSYVFAIVPKVTPNTTIQFTYQVL</sequence>
<keyword evidence="1" id="KW-0472">Membrane</keyword>
<dbReference type="RefSeq" id="WP_204660556.1">
    <property type="nucleotide sequence ID" value="NZ_CP056775.1"/>
</dbReference>
<keyword evidence="3" id="KW-1185">Reference proteome</keyword>
<evidence type="ECO:0000313" key="3">
    <source>
        <dbReference type="Proteomes" id="UP000612680"/>
    </source>
</evidence>
<evidence type="ECO:0000256" key="1">
    <source>
        <dbReference type="SAM" id="Phobius"/>
    </source>
</evidence>
<dbReference type="PROSITE" id="PS51257">
    <property type="entry name" value="PROKAR_LIPOPROTEIN"/>
    <property type="match status" value="1"/>
</dbReference>
<evidence type="ECO:0000313" key="2">
    <source>
        <dbReference type="EMBL" id="QRQ99794.1"/>
    </source>
</evidence>
<keyword evidence="1" id="KW-0812">Transmembrane</keyword>
<name>A0ABX7I1J6_9BACT</name>
<accession>A0ABX7I1J6</accession>
<evidence type="ECO:0008006" key="4">
    <source>
        <dbReference type="Google" id="ProtNLM"/>
    </source>
</evidence>
<reference evidence="2 3" key="1">
    <citation type="submission" date="2020-06" db="EMBL/GenBank/DDBJ databases">
        <title>Dyadobacter sandarakinus sp. nov., isolated from the soil of the Arctic Yellow River Station.</title>
        <authorList>
            <person name="Zhang Y."/>
            <person name="Peng F."/>
        </authorList>
    </citation>
    <scope>NUCLEOTIDE SEQUENCE [LARGE SCALE GENOMIC DNA]</scope>
    <source>
        <strain evidence="2 3">Q3-56</strain>
    </source>
</reference>
<keyword evidence="1" id="KW-1133">Transmembrane helix</keyword>